<organism evidence="2 3">
    <name type="scientific">Folsomia candida</name>
    <name type="common">Springtail</name>
    <dbReference type="NCBI Taxonomy" id="158441"/>
    <lineage>
        <taxon>Eukaryota</taxon>
        <taxon>Metazoa</taxon>
        <taxon>Ecdysozoa</taxon>
        <taxon>Arthropoda</taxon>
        <taxon>Hexapoda</taxon>
        <taxon>Collembola</taxon>
        <taxon>Entomobryomorpha</taxon>
        <taxon>Isotomoidea</taxon>
        <taxon>Isotomidae</taxon>
        <taxon>Proisotominae</taxon>
        <taxon>Folsomia</taxon>
    </lineage>
</organism>
<name>A0A226EE28_FOLCA</name>
<sequence>MSLPKVMVILCLMFLCFNLIAGAKTPEPDEPWAHKETPDELEQKLHSLLHELDEVAGHKYNDACDTSIYEYKAYKNLTDELQILEGDSRYYDKFEMFENRKPMNFYYKTLTSLVNKKKKFFCPITKGMTCKDKICSCRTDYPGANKDNIKVNVTDDLSACYFQEGSNCKIEWETKCMNNTNCLVKKDANQPEANLSCTQLNLDKYFLKNSDTCSCEFNVAGRHLKIDQLLDSIKAIPPINYGESCEVDHERNYAILEKVVESNSIDDFYMNKGQYNSVVSSLEDGLKTGSKMVCNKNKVVLVCSNLTKTCVCKYSGTYQSSDQGGRCELRSGSECDIGDIPCPTGEKCVFDIKSLDTKVLCTESNMKDLDQYEQISKKCICSPHQAKKRFQSKDLHKFHQEDKRKMAELVRKVHDISNWKVLARGDNCSWDVDRAYFQLDDYVRANLEHVYFKTRYYKDVQSMINSNGAKNGVCHLINKSMRCDFLQQKCLCPTDGYLLEEIPSTYDSGLDRCVLKSGSLCHTTLTEWIQCPQGEKCMYKEIPVLCDRKNQKKIVDKKMRLKSAKCFCSSTKVQEIDDKLAKRFQHKERTEF</sequence>
<accession>A0A226EE28</accession>
<feature type="chain" id="PRO_5013370776" evidence="1">
    <location>
        <begin position="23"/>
        <end position="592"/>
    </location>
</feature>
<evidence type="ECO:0000313" key="3">
    <source>
        <dbReference type="Proteomes" id="UP000198287"/>
    </source>
</evidence>
<keyword evidence="1" id="KW-0732">Signal</keyword>
<dbReference type="EMBL" id="LNIX01000004">
    <property type="protein sequence ID" value="OXA55488.1"/>
    <property type="molecule type" value="Genomic_DNA"/>
</dbReference>
<reference evidence="2 3" key="1">
    <citation type="submission" date="2015-12" db="EMBL/GenBank/DDBJ databases">
        <title>The genome of Folsomia candida.</title>
        <authorList>
            <person name="Faddeeva A."/>
            <person name="Derks M.F."/>
            <person name="Anvar Y."/>
            <person name="Smit S."/>
            <person name="Van Straalen N."/>
            <person name="Roelofs D."/>
        </authorList>
    </citation>
    <scope>NUCLEOTIDE SEQUENCE [LARGE SCALE GENOMIC DNA]</scope>
    <source>
        <strain evidence="2 3">VU population</strain>
        <tissue evidence="2">Whole body</tissue>
    </source>
</reference>
<keyword evidence="3" id="KW-1185">Reference proteome</keyword>
<evidence type="ECO:0000313" key="2">
    <source>
        <dbReference type="EMBL" id="OXA55488.1"/>
    </source>
</evidence>
<dbReference type="AlphaFoldDB" id="A0A226EE28"/>
<comment type="caution">
    <text evidence="2">The sequence shown here is derived from an EMBL/GenBank/DDBJ whole genome shotgun (WGS) entry which is preliminary data.</text>
</comment>
<dbReference type="Proteomes" id="UP000198287">
    <property type="component" value="Unassembled WGS sequence"/>
</dbReference>
<feature type="signal peptide" evidence="1">
    <location>
        <begin position="1"/>
        <end position="22"/>
    </location>
</feature>
<protein>
    <submittedName>
        <fullName evidence="2">Uncharacterized protein</fullName>
    </submittedName>
</protein>
<gene>
    <name evidence="2" type="ORF">Fcan01_09835</name>
</gene>
<evidence type="ECO:0000256" key="1">
    <source>
        <dbReference type="SAM" id="SignalP"/>
    </source>
</evidence>
<proteinExistence type="predicted"/>